<feature type="region of interest" description="Disordered" evidence="4">
    <location>
        <begin position="557"/>
        <end position="581"/>
    </location>
</feature>
<evidence type="ECO:0000256" key="2">
    <source>
        <dbReference type="ARBA" id="ARBA00022803"/>
    </source>
</evidence>
<keyword evidence="6" id="KW-1185">Reference proteome</keyword>
<dbReference type="InterPro" id="IPR051012">
    <property type="entry name" value="CellSynth/LPSAsmb/PSIAsmb"/>
</dbReference>
<dbReference type="SUPFAM" id="SSF48452">
    <property type="entry name" value="TPR-like"/>
    <property type="match status" value="2"/>
</dbReference>
<name>A0A1H7GFJ4_9BACT</name>
<keyword evidence="1" id="KW-0677">Repeat</keyword>
<evidence type="ECO:0008006" key="7">
    <source>
        <dbReference type="Google" id="ProtNLM"/>
    </source>
</evidence>
<dbReference type="SMART" id="SM00028">
    <property type="entry name" value="TPR"/>
    <property type="match status" value="4"/>
</dbReference>
<evidence type="ECO:0000313" key="5">
    <source>
        <dbReference type="EMBL" id="SEK35250.1"/>
    </source>
</evidence>
<reference evidence="5 6" key="1">
    <citation type="submission" date="2016-10" db="EMBL/GenBank/DDBJ databases">
        <authorList>
            <person name="de Groot N.N."/>
        </authorList>
    </citation>
    <scope>NUCLEOTIDE SEQUENCE [LARGE SCALE GENOMIC DNA]</scope>
    <source>
        <strain evidence="5 6">DSM 21039</strain>
    </source>
</reference>
<accession>A0A1H7GFJ4</accession>
<feature type="compositionally biased region" description="Polar residues" evidence="4">
    <location>
        <begin position="560"/>
        <end position="581"/>
    </location>
</feature>
<dbReference type="EMBL" id="FOBB01000001">
    <property type="protein sequence ID" value="SEK35250.1"/>
    <property type="molecule type" value="Genomic_DNA"/>
</dbReference>
<organism evidence="5 6">
    <name type="scientific">Chitinophaga rupis</name>
    <dbReference type="NCBI Taxonomy" id="573321"/>
    <lineage>
        <taxon>Bacteria</taxon>
        <taxon>Pseudomonadati</taxon>
        <taxon>Bacteroidota</taxon>
        <taxon>Chitinophagia</taxon>
        <taxon>Chitinophagales</taxon>
        <taxon>Chitinophagaceae</taxon>
        <taxon>Chitinophaga</taxon>
    </lineage>
</organism>
<feature type="repeat" description="TPR" evidence="3">
    <location>
        <begin position="51"/>
        <end position="84"/>
    </location>
</feature>
<evidence type="ECO:0000313" key="6">
    <source>
        <dbReference type="Proteomes" id="UP000198984"/>
    </source>
</evidence>
<dbReference type="Pfam" id="PF13432">
    <property type="entry name" value="TPR_16"/>
    <property type="match status" value="2"/>
</dbReference>
<evidence type="ECO:0000256" key="3">
    <source>
        <dbReference type="PROSITE-ProRule" id="PRU00339"/>
    </source>
</evidence>
<dbReference type="PANTHER" id="PTHR45586:SF1">
    <property type="entry name" value="LIPOPOLYSACCHARIDE ASSEMBLY PROTEIN B"/>
    <property type="match status" value="1"/>
</dbReference>
<dbReference type="STRING" id="573321.SAMN04488505_10137"/>
<dbReference type="AlphaFoldDB" id="A0A1H7GFJ4"/>
<dbReference type="Gene3D" id="1.25.40.10">
    <property type="entry name" value="Tetratricopeptide repeat domain"/>
    <property type="match status" value="3"/>
</dbReference>
<dbReference type="PROSITE" id="PS50005">
    <property type="entry name" value="TPR"/>
    <property type="match status" value="1"/>
</dbReference>
<evidence type="ECO:0000256" key="4">
    <source>
        <dbReference type="SAM" id="MobiDB-lite"/>
    </source>
</evidence>
<dbReference type="OrthoDB" id="638548at2"/>
<dbReference type="InterPro" id="IPR019734">
    <property type="entry name" value="TPR_rpt"/>
</dbReference>
<evidence type="ECO:0000256" key="1">
    <source>
        <dbReference type="ARBA" id="ARBA00022737"/>
    </source>
</evidence>
<dbReference type="Proteomes" id="UP000198984">
    <property type="component" value="Unassembled WGS sequence"/>
</dbReference>
<gene>
    <name evidence="5" type="ORF">SAMN04488505_10137</name>
</gene>
<dbReference type="PANTHER" id="PTHR45586">
    <property type="entry name" value="TPR REPEAT-CONTAINING PROTEIN PA4667"/>
    <property type="match status" value="1"/>
</dbReference>
<dbReference type="InterPro" id="IPR011990">
    <property type="entry name" value="TPR-like_helical_dom_sf"/>
</dbReference>
<dbReference type="RefSeq" id="WP_143080862.1">
    <property type="nucleotide sequence ID" value="NZ_FOBB01000001.1"/>
</dbReference>
<proteinExistence type="predicted"/>
<protein>
    <recommendedName>
        <fullName evidence="7">Tetratricopeptide repeat-containing protein</fullName>
    </recommendedName>
</protein>
<sequence>MRQQLFIATLLCIANNIMAQSIEDGLKDLYYDKYESAKQTFTKLSAAKPDDRAYYYLGMAELGLENKDAAAAAFQKGLQAVPNSPLLQAGMGRIDLLNGNAAAAKQKFEAASTATQGANGDVARAIADANTEVKGGDRGYAMTIMEKLLNNTGRKKKDQYTATAADYIELGDAYRALGGENGGKAITTYEKALELEPNRAEAVTKQGLVNYNAKLLQEAVNDWTKATTMDPNYGPAYYELYQFYITPTKNQLSLENAAKYLQKYIDVVGAGAGKLENEYNLAAISFYKKDYDAAIAKAKSVLPQATDAYKGKFTRLMADAYLQKGDSVNAKKTMDDYTKATPPEKLEVLDYKLLSAIYGRIKAPDSTQQAALNKQSLEYLEKYATLDTTKDVARYEDVAKAYINVEAFDKAADWYKKIIDLKTQQKETLGALDYYNVGQNYFRAAGNTTPPDTLMLNRADSAFGVLAEKFPDITTGVYWRGSVNAVKDPEAKKGLAVPYYEKYITMAESDPAKNKVGLVKAYTYIMVYYYNKEDKPNLEKYMNKLLALDPTSEAAKQIKENISNTNKTAPKGQSGNRSGHR</sequence>
<keyword evidence="2 3" id="KW-0802">TPR repeat</keyword>